<evidence type="ECO:0000313" key="2">
    <source>
        <dbReference type="Proteomes" id="UP000215931"/>
    </source>
</evidence>
<dbReference type="AlphaFoldDB" id="A0A271KC92"/>
<reference evidence="1 2" key="1">
    <citation type="submission" date="2017-08" db="EMBL/GenBank/DDBJ databases">
        <title>Mesorhizobium wenxinae sp. nov., a novel rhizobial species isolated from root nodules of chickpea (Cicer arietinum L.).</title>
        <authorList>
            <person name="Zhang J."/>
        </authorList>
    </citation>
    <scope>NUCLEOTIDE SEQUENCE [LARGE SCALE GENOMIC DNA]</scope>
    <source>
        <strain evidence="2">WYCCWR 10019</strain>
    </source>
</reference>
<dbReference type="Proteomes" id="UP000215931">
    <property type="component" value="Unassembled WGS sequence"/>
</dbReference>
<name>A0A271KC92_9HYPH</name>
<protein>
    <submittedName>
        <fullName evidence="1">Uncharacterized protein</fullName>
    </submittedName>
</protein>
<proteinExistence type="predicted"/>
<sequence>MGQNPINLNDRVRPIADFDVQWIDVVEDSSTRITGFASMNVYPPFELQVSLSNLAELSKGLTSFAVSPLGNPTWLKSEDGAWAISVDQKDLEHKFEVFTLRIEEAGSNLHFPIPTPSEFRPWPFIERRAHVLRRAEYIFKPEDPAPTIGINPLYQDAARPGAVPLIALSSCVVAAGLLFAGADQKRLLICVDWMPFNIVVTDEPAEIDDFIKSCVSTSLDDYALQLAG</sequence>
<comment type="caution">
    <text evidence="1">The sequence shown here is derived from an EMBL/GenBank/DDBJ whole genome shotgun (WGS) entry which is preliminary data.</text>
</comment>
<evidence type="ECO:0000313" key="1">
    <source>
        <dbReference type="EMBL" id="PAP92645.1"/>
    </source>
</evidence>
<dbReference type="EMBL" id="NPKH01000033">
    <property type="protein sequence ID" value="PAP92645.1"/>
    <property type="molecule type" value="Genomic_DNA"/>
</dbReference>
<accession>A0A271KC92</accession>
<keyword evidence="2" id="KW-1185">Reference proteome</keyword>
<gene>
    <name evidence="1" type="ORF">CIT31_25300</name>
</gene>
<organism evidence="1 2">
    <name type="scientific">Mesorhizobium wenxiniae</name>
    <dbReference type="NCBI Taxonomy" id="2014805"/>
    <lineage>
        <taxon>Bacteria</taxon>
        <taxon>Pseudomonadati</taxon>
        <taxon>Pseudomonadota</taxon>
        <taxon>Alphaproteobacteria</taxon>
        <taxon>Hyphomicrobiales</taxon>
        <taxon>Phyllobacteriaceae</taxon>
        <taxon>Mesorhizobium</taxon>
    </lineage>
</organism>